<dbReference type="AlphaFoldDB" id="A0AAJ1D1G6"/>
<evidence type="ECO:0000313" key="2">
    <source>
        <dbReference type="EMBL" id="MCW0345332.1"/>
    </source>
</evidence>
<dbReference type="Proteomes" id="UP001208888">
    <property type="component" value="Unassembled WGS sequence"/>
</dbReference>
<feature type="transmembrane region" description="Helical" evidence="1">
    <location>
        <begin position="74"/>
        <end position="93"/>
    </location>
</feature>
<comment type="caution">
    <text evidence="2">The sequence shown here is derived from an EMBL/GenBank/DDBJ whole genome shotgun (WGS) entry which is preliminary data.</text>
</comment>
<dbReference type="RefSeq" id="WP_028724173.1">
    <property type="nucleotide sequence ID" value="NZ_CP099542.1"/>
</dbReference>
<feature type="transmembrane region" description="Helical" evidence="1">
    <location>
        <begin position="123"/>
        <end position="145"/>
    </location>
</feature>
<reference evidence="2" key="1">
    <citation type="submission" date="2022-06" db="EMBL/GenBank/DDBJ databases">
        <title>Dynamics of rice microbiomes reveals core vertical transmitted seed endophytes.</title>
        <authorList>
            <person name="Liao K."/>
            <person name="Zhang X."/>
        </authorList>
    </citation>
    <scope>NUCLEOTIDE SEQUENCE</scope>
    <source>
        <strain evidence="2">JT1-17</strain>
    </source>
</reference>
<name>A0AAJ1D1G6_PANAN</name>
<evidence type="ECO:0008006" key="4">
    <source>
        <dbReference type="Google" id="ProtNLM"/>
    </source>
</evidence>
<keyword evidence="1" id="KW-0472">Membrane</keyword>
<evidence type="ECO:0000313" key="3">
    <source>
        <dbReference type="Proteomes" id="UP001208888"/>
    </source>
</evidence>
<organism evidence="2 3">
    <name type="scientific">Pantoea ananas</name>
    <name type="common">Erwinia uredovora</name>
    <dbReference type="NCBI Taxonomy" id="553"/>
    <lineage>
        <taxon>Bacteria</taxon>
        <taxon>Pseudomonadati</taxon>
        <taxon>Pseudomonadota</taxon>
        <taxon>Gammaproteobacteria</taxon>
        <taxon>Enterobacterales</taxon>
        <taxon>Erwiniaceae</taxon>
        <taxon>Pantoea</taxon>
    </lineage>
</organism>
<sequence length="228" mass="24454">MTLLTLSMPWQFTAALFPVFLSLLSLMARHVRKSIGLYYLPRNRGENEVTAAAVCWLFAAAATAVILSPLSQRLPAFFFILFLFRLTLTDALTGLLPRHMTVSCLLAGLAGSLWKPVSEGSGAALSVLAGHAAACLVVLVMVGALRQFSIMRDGRENPALGDVWLAGAVTAWLGFSDGCWAIGTGVVMFTLWQAPKRHTGKGGPLGPWLSAGAVTVTLIQLYQPIVVW</sequence>
<accession>A0AAJ1D1G6</accession>
<feature type="transmembrane region" description="Helical" evidence="1">
    <location>
        <begin position="12"/>
        <end position="28"/>
    </location>
</feature>
<proteinExistence type="predicted"/>
<keyword evidence="1" id="KW-0812">Transmembrane</keyword>
<evidence type="ECO:0000256" key="1">
    <source>
        <dbReference type="SAM" id="Phobius"/>
    </source>
</evidence>
<protein>
    <recommendedName>
        <fullName evidence="4">Prepilin peptidase</fullName>
    </recommendedName>
</protein>
<feature type="transmembrane region" description="Helical" evidence="1">
    <location>
        <begin position="49"/>
        <end position="68"/>
    </location>
</feature>
<dbReference type="EMBL" id="JANFVX010000014">
    <property type="protein sequence ID" value="MCW0345332.1"/>
    <property type="molecule type" value="Genomic_DNA"/>
</dbReference>
<gene>
    <name evidence="2" type="ORF">NB703_003425</name>
</gene>
<keyword evidence="1" id="KW-1133">Transmembrane helix</keyword>